<dbReference type="EMBL" id="DUGH01000094">
    <property type="protein sequence ID" value="HIH16500.1"/>
    <property type="molecule type" value="Genomic_DNA"/>
</dbReference>
<evidence type="ECO:0000256" key="1">
    <source>
        <dbReference type="SAM" id="Phobius"/>
    </source>
</evidence>
<reference evidence="2" key="1">
    <citation type="journal article" date="2020" name="bioRxiv">
        <title>A rank-normalized archaeal taxonomy based on genome phylogeny resolves widespread incomplete and uneven classifications.</title>
        <authorList>
            <person name="Rinke C."/>
            <person name="Chuvochina M."/>
            <person name="Mussig A.J."/>
            <person name="Chaumeil P.-A."/>
            <person name="Waite D.W."/>
            <person name="Whitman W.B."/>
            <person name="Parks D.H."/>
            <person name="Hugenholtz P."/>
        </authorList>
    </citation>
    <scope>NUCLEOTIDE SEQUENCE</scope>
    <source>
        <strain evidence="2">UBA10219</strain>
    </source>
</reference>
<evidence type="ECO:0000313" key="2">
    <source>
        <dbReference type="EMBL" id="HIH16500.1"/>
    </source>
</evidence>
<comment type="caution">
    <text evidence="2">The sequence shown here is derived from an EMBL/GenBank/DDBJ whole genome shotgun (WGS) entry which is preliminary data.</text>
</comment>
<sequence length="186" mass="20380">MKRWSLMGLVLLLALLIGQTAWADLVFAKYFGSGQSRGMVLYFGAWVVLLVIPVLNRYLRVAAFYSLIFLLSRGFSRITDEQDPLRMVSSVESGLSLGLKIALPLLGLALIFKGAERGLRGLGFLSKKATEEEIAEALNASLKQGEDLEAFGERLAALGVKKSASQPWLEKYKARTAARAEIAESL</sequence>
<accession>A0A7J4JH91</accession>
<organism evidence="2 4">
    <name type="scientific">Candidatus Iainarchaeum sp</name>
    <dbReference type="NCBI Taxonomy" id="3101447"/>
    <lineage>
        <taxon>Archaea</taxon>
        <taxon>Candidatus Iainarchaeota</taxon>
        <taxon>Candidatus Iainarchaeia</taxon>
        <taxon>Candidatus Iainarchaeales</taxon>
        <taxon>Candidatus Iainarchaeaceae</taxon>
        <taxon>Candidatus Iainarchaeum</taxon>
    </lineage>
</organism>
<evidence type="ECO:0000313" key="4">
    <source>
        <dbReference type="Proteomes" id="UP000564964"/>
    </source>
</evidence>
<dbReference type="AlphaFoldDB" id="A0A7J4JH91"/>
<gene>
    <name evidence="2" type="ORF">HA252_03800</name>
    <name evidence="3" type="ORF">J4203_02690</name>
</gene>
<dbReference type="EMBL" id="JAGVWE010000002">
    <property type="protein sequence ID" value="MBS3062754.1"/>
    <property type="molecule type" value="Genomic_DNA"/>
</dbReference>
<proteinExistence type="predicted"/>
<keyword evidence="1" id="KW-1133">Transmembrane helix</keyword>
<reference evidence="3" key="3">
    <citation type="submission" date="2021-05" db="EMBL/GenBank/DDBJ databases">
        <title>Protein family content uncovers lineage relationships and bacterial pathway maintenance mechanisms in DPANN archaea.</title>
        <authorList>
            <person name="Castelle C.J."/>
            <person name="Meheust R."/>
            <person name="Jaffe A.L."/>
            <person name="Seitz K."/>
            <person name="Gong X."/>
            <person name="Baker B.J."/>
            <person name="Banfield J.F."/>
        </authorList>
    </citation>
    <scope>NUCLEOTIDE SEQUENCE</scope>
    <source>
        <strain evidence="3">RIFCSPLOWO2_01_FULL_58_19</strain>
    </source>
</reference>
<reference evidence="3" key="2">
    <citation type="submission" date="2021-03" db="EMBL/GenBank/DDBJ databases">
        <authorList>
            <person name="Jaffe A."/>
        </authorList>
    </citation>
    <scope>NUCLEOTIDE SEQUENCE</scope>
    <source>
        <strain evidence="3">RIFCSPLOWO2_01_FULL_58_19</strain>
    </source>
</reference>
<feature type="transmembrane region" description="Helical" evidence="1">
    <location>
        <begin position="39"/>
        <end position="55"/>
    </location>
</feature>
<name>A0A7J4JH91_9ARCH</name>
<keyword evidence="1" id="KW-0812">Transmembrane</keyword>
<dbReference type="Proteomes" id="UP000564964">
    <property type="component" value="Unassembled WGS sequence"/>
</dbReference>
<protein>
    <submittedName>
        <fullName evidence="2">Uncharacterized protein</fullName>
    </submittedName>
</protein>
<dbReference type="Proteomes" id="UP000678237">
    <property type="component" value="Unassembled WGS sequence"/>
</dbReference>
<evidence type="ECO:0000313" key="3">
    <source>
        <dbReference type="EMBL" id="MBS3062754.1"/>
    </source>
</evidence>
<keyword evidence="1" id="KW-0472">Membrane</keyword>